<dbReference type="EMBL" id="CM042021">
    <property type="protein sequence ID" value="KAI3819096.1"/>
    <property type="molecule type" value="Genomic_DNA"/>
</dbReference>
<evidence type="ECO:0000313" key="1">
    <source>
        <dbReference type="EMBL" id="KAI3819096.1"/>
    </source>
</evidence>
<evidence type="ECO:0000313" key="2">
    <source>
        <dbReference type="Proteomes" id="UP001056120"/>
    </source>
</evidence>
<reference evidence="2" key="1">
    <citation type="journal article" date="2022" name="Mol. Ecol. Resour.">
        <title>The genomes of chicory, endive, great burdock and yacon provide insights into Asteraceae palaeo-polyploidization history and plant inulin production.</title>
        <authorList>
            <person name="Fan W."/>
            <person name="Wang S."/>
            <person name="Wang H."/>
            <person name="Wang A."/>
            <person name="Jiang F."/>
            <person name="Liu H."/>
            <person name="Zhao H."/>
            <person name="Xu D."/>
            <person name="Zhang Y."/>
        </authorList>
    </citation>
    <scope>NUCLEOTIDE SEQUENCE [LARGE SCALE GENOMIC DNA]</scope>
    <source>
        <strain evidence="2">cv. Yunnan</strain>
    </source>
</reference>
<dbReference type="Proteomes" id="UP001056120">
    <property type="component" value="Linkage Group LG04"/>
</dbReference>
<gene>
    <name evidence="1" type="ORF">L1987_12919</name>
</gene>
<sequence length="1019" mass="116895">MDPFNQQFGFMSVWADCDNFWGLFTPKKLQPDALLRSPSTTGDHHHLAQVLPSFDIIFIVNSLICNRLIVFFQSYQGAHIDICYIAAAVSVFLVRRHYQEAAVNAARTDSDQNQHCLRNPGASYQPCYPTESVLGFFVSQVTSTLCMEHGFSIKFINHNGFVRGFVYRGTMDEDQEMERFGMENDYEDGKWFGGEFYYGKRKEKRHQTKDDVLYGVFADSDSDSEGGSRKNKRRKDFSKKQDLTKPLNFVSKGVVMPTEEIDQNSKEKNEKDDQVEDDDCSMPGLGFGASGSAHSGIGLGFGSKNVNSAKEEVNETSDDFLPTAFGKQFKERVLQRREEMEKTKLNKNSSRGRSERREAKIDGNIGGFENHTKGIGAKLLEKMGYKGGGLGKNAQGIVAPIEAKLRPKNMGMGYNEYKEAVNLPILQESLDQSKGLPQPISESQPKEKMWSKQSRTKKKKDYVTAEELLVKKQEQGLDVVQKVFDMRGPQVRVLTNLENLNAEEKSRENDVPMPELQHNVRLIFDLAELDIQKIDRDLRNERETVVTLQKEKEQLKNDASRQKKQLDSMEEIVTVVERLGQESQTGTLTLDSLAKSFGNLQKRFPDEYKLGSLSTIACSFALPLFFREFQGWDPLTHPENHLNVVSVWKNLLQGDEIFDSPYTQLFMEVVFPAVRISSTNTWQARDPEPLLKFLDSWEQLMPHQALQTILDNIVMPKLQAAVNSWDPIREHIAIHKWVHPWLPLLGQKLDTFYPTIRNRLESVLHVWHPSDVSAYTILSPWKPVFDPGSWEQIMVRFIVPKLLAVMHEFQINPADQKLEPFYWVLTWASVIPIHQMLHIMDIFFNKWQEVLYQWLCSKPDFQEVYNWFLGWRDLIPAELSSNEHIRARLYAGLDMMNQAAEGLDVVQPGLRENISYLKAREQRKFQAAVAQAAKVDDVGSGVDLSLKEVIELHAQENNLLFKPKPGRMQDGHQVYGFGNISIIIDSLNQKVFAQTEDRWTLVSLEQLVKLEKNYVMRRR</sequence>
<organism evidence="1 2">
    <name type="scientific">Smallanthus sonchifolius</name>
    <dbReference type="NCBI Taxonomy" id="185202"/>
    <lineage>
        <taxon>Eukaryota</taxon>
        <taxon>Viridiplantae</taxon>
        <taxon>Streptophyta</taxon>
        <taxon>Embryophyta</taxon>
        <taxon>Tracheophyta</taxon>
        <taxon>Spermatophyta</taxon>
        <taxon>Magnoliopsida</taxon>
        <taxon>eudicotyledons</taxon>
        <taxon>Gunneridae</taxon>
        <taxon>Pentapetalae</taxon>
        <taxon>asterids</taxon>
        <taxon>campanulids</taxon>
        <taxon>Asterales</taxon>
        <taxon>Asteraceae</taxon>
        <taxon>Asteroideae</taxon>
        <taxon>Heliantheae alliance</taxon>
        <taxon>Millerieae</taxon>
        <taxon>Smallanthus</taxon>
    </lineage>
</organism>
<reference evidence="1 2" key="2">
    <citation type="journal article" date="2022" name="Mol. Ecol. Resour.">
        <title>The genomes of chicory, endive, great burdock and yacon provide insights into Asteraceae paleo-polyploidization history and plant inulin production.</title>
        <authorList>
            <person name="Fan W."/>
            <person name="Wang S."/>
            <person name="Wang H."/>
            <person name="Wang A."/>
            <person name="Jiang F."/>
            <person name="Liu H."/>
            <person name="Zhao H."/>
            <person name="Xu D."/>
            <person name="Zhang Y."/>
        </authorList>
    </citation>
    <scope>NUCLEOTIDE SEQUENCE [LARGE SCALE GENOMIC DNA]</scope>
    <source>
        <strain evidence="2">cv. Yunnan</strain>
        <tissue evidence="1">Leaves</tissue>
    </source>
</reference>
<proteinExistence type="predicted"/>
<name>A0ACB9JG17_9ASTR</name>
<accession>A0ACB9JG17</accession>
<comment type="caution">
    <text evidence="1">The sequence shown here is derived from an EMBL/GenBank/DDBJ whole genome shotgun (WGS) entry which is preliminary data.</text>
</comment>
<keyword evidence="2" id="KW-1185">Reference proteome</keyword>
<protein>
    <submittedName>
        <fullName evidence="1">Uncharacterized protein</fullName>
    </submittedName>
</protein>